<proteinExistence type="predicted"/>
<dbReference type="EMBL" id="CP029188">
    <property type="protein sequence ID" value="AWI28074.1"/>
    <property type="molecule type" value="Genomic_DNA"/>
</dbReference>
<evidence type="ECO:0000256" key="1">
    <source>
        <dbReference type="SAM" id="MobiDB-lite"/>
    </source>
</evidence>
<organism evidence="2 3">
    <name type="scientific">Streptomyces tirandamycinicus</name>
    <dbReference type="NCBI Taxonomy" id="2174846"/>
    <lineage>
        <taxon>Bacteria</taxon>
        <taxon>Bacillati</taxon>
        <taxon>Actinomycetota</taxon>
        <taxon>Actinomycetes</taxon>
        <taxon>Kitasatosporales</taxon>
        <taxon>Streptomycetaceae</taxon>
        <taxon>Streptomyces</taxon>
    </lineage>
</organism>
<name>A0A2S1SNU7_9ACTN</name>
<keyword evidence="3" id="KW-1185">Reference proteome</keyword>
<feature type="compositionally biased region" description="Low complexity" evidence="1">
    <location>
        <begin position="48"/>
        <end position="64"/>
    </location>
</feature>
<accession>A0A2S1SNU7</accession>
<dbReference type="OrthoDB" id="4333831at2"/>
<reference evidence="2 3" key="1">
    <citation type="submission" date="2018-05" db="EMBL/GenBank/DDBJ databases">
        <title>Complete genome sequence of sponge-derived Streptomyces sp. HNM0039.</title>
        <authorList>
            <person name="Huang X."/>
            <person name="Zhou S."/>
        </authorList>
    </citation>
    <scope>NUCLEOTIDE SEQUENCE [LARGE SCALE GENOMIC DNA]</scope>
    <source>
        <strain evidence="2 3">HNM0039</strain>
    </source>
</reference>
<dbReference type="KEGG" id="stir:DDW44_04175"/>
<feature type="region of interest" description="Disordered" evidence="1">
    <location>
        <begin position="81"/>
        <end position="140"/>
    </location>
</feature>
<sequence length="140" mass="14369">MPARLGLTTTSTTMARTTRASVSRAPYRTHTYTARPTTAADGPVSTTPASEAGSPSGWSGPSAIPARAYIVPASVAAYATASVRRRPRQISAIPNTRRICASAPHTGRSSAGTNRESGVRSTASHSGSSARTDPMPCTGP</sequence>
<dbReference type="Proteomes" id="UP000244900">
    <property type="component" value="Chromosome"/>
</dbReference>
<feature type="compositionally biased region" description="Polar residues" evidence="1">
    <location>
        <begin position="107"/>
        <end position="131"/>
    </location>
</feature>
<evidence type="ECO:0000313" key="3">
    <source>
        <dbReference type="Proteomes" id="UP000244900"/>
    </source>
</evidence>
<evidence type="ECO:0000313" key="2">
    <source>
        <dbReference type="EMBL" id="AWI28074.1"/>
    </source>
</evidence>
<feature type="region of interest" description="Disordered" evidence="1">
    <location>
        <begin position="1"/>
        <end position="64"/>
    </location>
</feature>
<dbReference type="AlphaFoldDB" id="A0A2S1SNU7"/>
<feature type="compositionally biased region" description="Low complexity" evidence="1">
    <location>
        <begin position="8"/>
        <end position="25"/>
    </location>
</feature>
<protein>
    <submittedName>
        <fullName evidence="2">Uncharacterized protein</fullName>
    </submittedName>
</protein>
<gene>
    <name evidence="2" type="ORF">DDW44_04175</name>
</gene>